<feature type="region of interest" description="Disordered" evidence="1">
    <location>
        <begin position="101"/>
        <end position="120"/>
    </location>
</feature>
<evidence type="ECO:0000256" key="1">
    <source>
        <dbReference type="SAM" id="MobiDB-lite"/>
    </source>
</evidence>
<keyword evidence="3" id="KW-1185">Reference proteome</keyword>
<dbReference type="AlphaFoldDB" id="A0A840A3K5"/>
<evidence type="ECO:0000313" key="3">
    <source>
        <dbReference type="Proteomes" id="UP000530564"/>
    </source>
</evidence>
<proteinExistence type="predicted"/>
<comment type="caution">
    <text evidence="2">The sequence shown here is derived from an EMBL/GenBank/DDBJ whole genome shotgun (WGS) entry which is preliminary data.</text>
</comment>
<protein>
    <submittedName>
        <fullName evidence="2">Uncharacterized protein</fullName>
    </submittedName>
</protein>
<dbReference type="EMBL" id="JACIDK010000004">
    <property type="protein sequence ID" value="MBB3892253.1"/>
    <property type="molecule type" value="Genomic_DNA"/>
</dbReference>
<organism evidence="2 3">
    <name type="scientific">Phenylobacterium haematophilum</name>
    <dbReference type="NCBI Taxonomy" id="98513"/>
    <lineage>
        <taxon>Bacteria</taxon>
        <taxon>Pseudomonadati</taxon>
        <taxon>Pseudomonadota</taxon>
        <taxon>Alphaproteobacteria</taxon>
        <taxon>Caulobacterales</taxon>
        <taxon>Caulobacteraceae</taxon>
        <taxon>Phenylobacterium</taxon>
    </lineage>
</organism>
<name>A0A840A3K5_9CAUL</name>
<gene>
    <name evidence="2" type="ORF">GGQ61_002986</name>
</gene>
<dbReference type="Proteomes" id="UP000530564">
    <property type="component" value="Unassembled WGS sequence"/>
</dbReference>
<reference evidence="2 3" key="1">
    <citation type="submission" date="2020-08" db="EMBL/GenBank/DDBJ databases">
        <title>Genomic Encyclopedia of Type Strains, Phase IV (KMG-IV): sequencing the most valuable type-strain genomes for metagenomic binning, comparative biology and taxonomic classification.</title>
        <authorList>
            <person name="Goeker M."/>
        </authorList>
    </citation>
    <scope>NUCLEOTIDE SEQUENCE [LARGE SCALE GENOMIC DNA]</scope>
    <source>
        <strain evidence="2 3">DSM 21793</strain>
    </source>
</reference>
<sequence length="120" mass="12863">MPEPINAAHAGTRQSARALLLKFKKIVSCVARAIPPPDIVVAQAPAHAGGGATESLSITRGVTGYGEVEAVYDDHGEDSQWDIASQQVIFFQVSLTTRARPGNLRHAPSFPLRSFQNPET</sequence>
<evidence type="ECO:0000313" key="2">
    <source>
        <dbReference type="EMBL" id="MBB3892253.1"/>
    </source>
</evidence>
<accession>A0A840A3K5</accession>
<dbReference type="RefSeq" id="WP_183774929.1">
    <property type="nucleotide sequence ID" value="NZ_JACIDK010000004.1"/>
</dbReference>